<dbReference type="Pfam" id="PF01464">
    <property type="entry name" value="SLT"/>
    <property type="match status" value="1"/>
</dbReference>
<organism evidence="6 7">
    <name type="scientific">Hirschia litorea</name>
    <dbReference type="NCBI Taxonomy" id="1199156"/>
    <lineage>
        <taxon>Bacteria</taxon>
        <taxon>Pseudomonadati</taxon>
        <taxon>Pseudomonadota</taxon>
        <taxon>Alphaproteobacteria</taxon>
        <taxon>Hyphomonadales</taxon>
        <taxon>Hyphomonadaceae</taxon>
        <taxon>Hirschia</taxon>
    </lineage>
</organism>
<dbReference type="Proteomes" id="UP001596492">
    <property type="component" value="Unassembled WGS sequence"/>
</dbReference>
<dbReference type="InterPro" id="IPR000189">
    <property type="entry name" value="Transglyc_AS"/>
</dbReference>
<accession>A0ABW2IHN8</accession>
<evidence type="ECO:0000256" key="3">
    <source>
        <dbReference type="ARBA" id="ARBA00022729"/>
    </source>
</evidence>
<dbReference type="PANTHER" id="PTHR37423:SF2">
    <property type="entry name" value="MEMBRANE-BOUND LYTIC MUREIN TRANSGLYCOSYLASE C"/>
    <property type="match status" value="1"/>
</dbReference>
<keyword evidence="7" id="KW-1185">Reference proteome</keyword>
<dbReference type="SUPFAM" id="SSF53955">
    <property type="entry name" value="Lysozyme-like"/>
    <property type="match status" value="1"/>
</dbReference>
<dbReference type="RefSeq" id="WP_382165367.1">
    <property type="nucleotide sequence ID" value="NZ_JBHTBR010000002.1"/>
</dbReference>
<evidence type="ECO:0000256" key="1">
    <source>
        <dbReference type="ARBA" id="ARBA00007734"/>
    </source>
</evidence>
<sequence length="712" mass="79904">MKRILCPAIFILFAANSTALAIPTAPTLKPSANIYSKIVEPQTYKLLSDALDAADSGNWDLVRSVYKSSQDESVKDLLLWKLTTNASAQPTFSELKFALSSLNDWPKRIEMQKQAENLLKGLSLRDSELSAWFDEYPAVTGGGKLQYAQLLERQNKSPIALATIKDIWWNHALSSTDQRELLLQFAKDLNAIDHAKRVDMLLWNNQRSDAKSLFSRLNSADRELAEARVGLMEGRRGVDSLIEDVPSKKQSDPGLLYERARWRRKRANNRDGAIEVLLDIDPFKTSETGRRRIWSERSYLLRDLIKERRWDEAYKMAANHGLSEGVSFADAEFYAGWVALRYLNKPAIAFKHFDTLTKGVSSPISHARGLYWRGESLTAMNSSEDSTDAASKIESLKPAIDTNESEPKTPITISEAARESYELAAHYNFTFYGQMAAERLKAMGLSDAQLDFALPDLATEEETQSFHSRNVVKAAIMLADSGRLNSFERFSYHLDDLLKTPQEHQLLSDLAVHYLEPRAGVRGGKAALAKDLVAPNAAFPIIELPESARSGIAEPALVMALSRQESELSPQAVSHANARGMMQLLPSTGRLTARQVGLPYRESWLTDDPTYNLKVGRSFLDDLIEDFDGSYILALAAYNAGPSRPKRWIEEYGDPRKGEIDPIDFIESIPFSETRNYVQRILENVQVYRHRLSGDPTDIKLIEDLSRGGVPQ</sequence>
<evidence type="ECO:0000259" key="5">
    <source>
        <dbReference type="Pfam" id="PF01464"/>
    </source>
</evidence>
<feature type="domain" description="Transglycosylase SLT" evidence="5">
    <location>
        <begin position="554"/>
        <end position="656"/>
    </location>
</feature>
<dbReference type="Gene3D" id="1.25.20.10">
    <property type="entry name" value="Bacterial muramidases"/>
    <property type="match status" value="1"/>
</dbReference>
<comment type="caution">
    <text evidence="6">The sequence shown here is derived from an EMBL/GenBank/DDBJ whole genome shotgun (WGS) entry which is preliminary data.</text>
</comment>
<dbReference type="CDD" id="cd13401">
    <property type="entry name" value="Slt70-like"/>
    <property type="match status" value="1"/>
</dbReference>
<evidence type="ECO:0000256" key="2">
    <source>
        <dbReference type="ARBA" id="ARBA00009387"/>
    </source>
</evidence>
<dbReference type="Gene3D" id="1.10.530.10">
    <property type="match status" value="1"/>
</dbReference>
<dbReference type="InterPro" id="IPR008939">
    <property type="entry name" value="Lytic_TGlycosylase_superhlx_U"/>
</dbReference>
<gene>
    <name evidence="6" type="ORF">ACFQS8_02415</name>
</gene>
<comment type="similarity">
    <text evidence="1">Belongs to the transglycosylase Slt family.</text>
</comment>
<protein>
    <submittedName>
        <fullName evidence="6">Lytic transglycosylase domain-containing protein</fullName>
    </submittedName>
</protein>
<feature type="chain" id="PRO_5046872333" evidence="4">
    <location>
        <begin position="22"/>
        <end position="712"/>
    </location>
</feature>
<evidence type="ECO:0000313" key="7">
    <source>
        <dbReference type="Proteomes" id="UP001596492"/>
    </source>
</evidence>
<reference evidence="7" key="1">
    <citation type="journal article" date="2019" name="Int. J. Syst. Evol. Microbiol.">
        <title>The Global Catalogue of Microorganisms (GCM) 10K type strain sequencing project: providing services to taxonomists for standard genome sequencing and annotation.</title>
        <authorList>
            <consortium name="The Broad Institute Genomics Platform"/>
            <consortium name="The Broad Institute Genome Sequencing Center for Infectious Disease"/>
            <person name="Wu L."/>
            <person name="Ma J."/>
        </authorList>
    </citation>
    <scope>NUCLEOTIDE SEQUENCE [LARGE SCALE GENOMIC DNA]</scope>
    <source>
        <strain evidence="7">CCUG 51308</strain>
    </source>
</reference>
<dbReference type="InterPro" id="IPR008258">
    <property type="entry name" value="Transglycosylase_SLT_dom_1"/>
</dbReference>
<dbReference type="PROSITE" id="PS00922">
    <property type="entry name" value="TRANSGLYCOSYLASE"/>
    <property type="match status" value="1"/>
</dbReference>
<feature type="signal peptide" evidence="4">
    <location>
        <begin position="1"/>
        <end position="21"/>
    </location>
</feature>
<comment type="similarity">
    <text evidence="2">Belongs to the virb1 family.</text>
</comment>
<evidence type="ECO:0000313" key="6">
    <source>
        <dbReference type="EMBL" id="MFC7290456.1"/>
    </source>
</evidence>
<dbReference type="InterPro" id="IPR023346">
    <property type="entry name" value="Lysozyme-like_dom_sf"/>
</dbReference>
<dbReference type="SUPFAM" id="SSF48435">
    <property type="entry name" value="Bacterial muramidases"/>
    <property type="match status" value="1"/>
</dbReference>
<keyword evidence="3 4" id="KW-0732">Signal</keyword>
<evidence type="ECO:0000256" key="4">
    <source>
        <dbReference type="SAM" id="SignalP"/>
    </source>
</evidence>
<dbReference type="PANTHER" id="PTHR37423">
    <property type="entry name" value="SOLUBLE LYTIC MUREIN TRANSGLYCOSYLASE-RELATED"/>
    <property type="match status" value="1"/>
</dbReference>
<name>A0ABW2IHN8_9PROT</name>
<dbReference type="EMBL" id="JBHTBR010000002">
    <property type="protein sequence ID" value="MFC7290456.1"/>
    <property type="molecule type" value="Genomic_DNA"/>
</dbReference>
<proteinExistence type="inferred from homology"/>